<accession>A0A161PYC3</accession>
<comment type="caution">
    <text evidence="8">The sequence shown here is derived from an EMBL/GenBank/DDBJ whole genome shotgun (WGS) entry which is preliminary data.</text>
</comment>
<dbReference type="PANTHER" id="PTHR45790">
    <property type="entry name" value="SIROHEME SYNTHASE-RELATED"/>
    <property type="match status" value="1"/>
</dbReference>
<dbReference type="STRING" id="520767.ATZ99_08410"/>
<comment type="similarity">
    <text evidence="2">Belongs to the precorrin methyltransferase family.</text>
</comment>
<evidence type="ECO:0000256" key="2">
    <source>
        <dbReference type="ARBA" id="ARBA00005879"/>
    </source>
</evidence>
<gene>
    <name evidence="8" type="primary">cbiF</name>
    <name evidence="8" type="ORF">ATZ99_08410</name>
</gene>
<dbReference type="GO" id="GO:0046026">
    <property type="term" value="F:precorrin-4 C11-methyltransferase activity"/>
    <property type="evidence" value="ECO:0007669"/>
    <property type="project" value="InterPro"/>
</dbReference>
<dbReference type="InterPro" id="IPR014777">
    <property type="entry name" value="4pyrrole_Mease_sub1"/>
</dbReference>
<protein>
    <submittedName>
        <fullName evidence="8">Cobalt-precorrin-4 C(11)-methyltransferase</fullName>
        <ecNumber evidence="8">2.1.1.271</ecNumber>
    </submittedName>
</protein>
<dbReference type="NCBIfam" id="TIGR01465">
    <property type="entry name" value="cobM_cbiF"/>
    <property type="match status" value="1"/>
</dbReference>
<dbReference type="Gene3D" id="3.40.1010.10">
    <property type="entry name" value="Cobalt-precorrin-4 Transmethylase, Domain 1"/>
    <property type="match status" value="1"/>
</dbReference>
<comment type="pathway">
    <text evidence="1">Cofactor biosynthesis; adenosylcobalamin biosynthesis.</text>
</comment>
<dbReference type="PROSITE" id="PS00839">
    <property type="entry name" value="SUMT_1"/>
    <property type="match status" value="1"/>
</dbReference>
<evidence type="ECO:0000313" key="9">
    <source>
        <dbReference type="Proteomes" id="UP000075737"/>
    </source>
</evidence>
<evidence type="ECO:0000256" key="5">
    <source>
        <dbReference type="ARBA" id="ARBA00022679"/>
    </source>
</evidence>
<evidence type="ECO:0000256" key="3">
    <source>
        <dbReference type="ARBA" id="ARBA00022573"/>
    </source>
</evidence>
<dbReference type="OrthoDB" id="9815856at2"/>
<name>A0A161PYC3_9FIRM</name>
<keyword evidence="6" id="KW-0949">S-adenosyl-L-methionine</keyword>
<evidence type="ECO:0000256" key="4">
    <source>
        <dbReference type="ARBA" id="ARBA00022603"/>
    </source>
</evidence>
<dbReference type="InterPro" id="IPR050161">
    <property type="entry name" value="Siro_Cobalamin_biosynth"/>
</dbReference>
<keyword evidence="5 8" id="KW-0808">Transferase</keyword>
<dbReference type="Gene3D" id="3.30.950.10">
    <property type="entry name" value="Methyltransferase, Cobalt-precorrin-4 Transmethylase, Domain 2"/>
    <property type="match status" value="1"/>
</dbReference>
<dbReference type="Proteomes" id="UP000075737">
    <property type="component" value="Unassembled WGS sequence"/>
</dbReference>
<dbReference type="EMBL" id="LOHZ01000023">
    <property type="protein sequence ID" value="KYO67024.1"/>
    <property type="molecule type" value="Genomic_DNA"/>
</dbReference>
<dbReference type="RefSeq" id="WP_068747994.1">
    <property type="nucleotide sequence ID" value="NZ_LOHZ01000023.1"/>
</dbReference>
<dbReference type="Pfam" id="PF00590">
    <property type="entry name" value="TP_methylase"/>
    <property type="match status" value="1"/>
</dbReference>
<feature type="domain" description="Tetrapyrrole methylase" evidence="7">
    <location>
        <begin position="1"/>
        <end position="206"/>
    </location>
</feature>
<dbReference type="InterPro" id="IPR014776">
    <property type="entry name" value="4pyrrole_Mease_sub2"/>
</dbReference>
<dbReference type="InterPro" id="IPR000878">
    <property type="entry name" value="4pyrrol_Mease"/>
</dbReference>
<evidence type="ECO:0000256" key="6">
    <source>
        <dbReference type="ARBA" id="ARBA00022691"/>
    </source>
</evidence>
<dbReference type="UniPathway" id="UPA00148"/>
<evidence type="ECO:0000256" key="1">
    <source>
        <dbReference type="ARBA" id="ARBA00004953"/>
    </source>
</evidence>
<reference evidence="8 9" key="1">
    <citation type="submission" date="2015-12" db="EMBL/GenBank/DDBJ databases">
        <title>Draft genome of Thermovenabulum gondwanense isolated from a red thermophilic microbial mat colonisisng an outflow channel of a bore well.</title>
        <authorList>
            <person name="Patel B.K."/>
        </authorList>
    </citation>
    <scope>NUCLEOTIDE SEQUENCE [LARGE SCALE GENOMIC DNA]</scope>
    <source>
        <strain evidence="8 9">R270</strain>
    </source>
</reference>
<dbReference type="AlphaFoldDB" id="A0A161PYC3"/>
<keyword evidence="9" id="KW-1185">Reference proteome</keyword>
<dbReference type="CDD" id="cd11641">
    <property type="entry name" value="Precorrin-4_C11-MT"/>
    <property type="match status" value="1"/>
</dbReference>
<dbReference type="SUPFAM" id="SSF53790">
    <property type="entry name" value="Tetrapyrrole methylase"/>
    <property type="match status" value="1"/>
</dbReference>
<organism evidence="8 9">
    <name type="scientific">Thermovenabulum gondwanense</name>
    <dbReference type="NCBI Taxonomy" id="520767"/>
    <lineage>
        <taxon>Bacteria</taxon>
        <taxon>Bacillati</taxon>
        <taxon>Bacillota</taxon>
        <taxon>Clostridia</taxon>
        <taxon>Thermosediminibacterales</taxon>
        <taxon>Thermosediminibacteraceae</taxon>
        <taxon>Thermovenabulum</taxon>
    </lineage>
</organism>
<dbReference type="GO" id="GO:0009236">
    <property type="term" value="P:cobalamin biosynthetic process"/>
    <property type="evidence" value="ECO:0007669"/>
    <property type="project" value="UniProtKB-UniPathway"/>
</dbReference>
<keyword evidence="4 8" id="KW-0489">Methyltransferase</keyword>
<evidence type="ECO:0000313" key="8">
    <source>
        <dbReference type="EMBL" id="KYO67024.1"/>
    </source>
</evidence>
<dbReference type="GO" id="GO:0032259">
    <property type="term" value="P:methylation"/>
    <property type="evidence" value="ECO:0007669"/>
    <property type="project" value="UniProtKB-KW"/>
</dbReference>
<dbReference type="InterPro" id="IPR035996">
    <property type="entry name" value="4pyrrol_Methylase_sf"/>
</dbReference>
<dbReference type="PATRIC" id="fig|520767.4.peg.931"/>
<dbReference type="PANTHER" id="PTHR45790:SF4">
    <property type="entry name" value="COBALT-PRECORRIN-4 C(11)-METHYLTRANSFERASE"/>
    <property type="match status" value="1"/>
</dbReference>
<dbReference type="EC" id="2.1.1.271" evidence="8"/>
<dbReference type="InterPro" id="IPR003043">
    <property type="entry name" value="Uropor_MeTrfase_CS"/>
</dbReference>
<dbReference type="InterPro" id="IPR006362">
    <property type="entry name" value="Cbl_synth_CobM/CibF"/>
</dbReference>
<sequence>MVYFVGAGPGDVDLITVRGRKLLEKADVVIYAGSLVSREHLRFCKKEAILIDSSGLTLEEILEVIKIHEGRDKVIVRLHTGDPTIYGAIAEQMEGLKKLGIDYEVIPGVSSFTAAGAVLKKEFTVPGVTQTVILTRLAGKTPVPEREDLTQLSKIGASMAIFLSVKNIEDVVKKLRAGYGEDTPVAVVYKATWEDQKIITGTLKDICNRLKNEGFESTAIILVGDFLTSIGKSRLYSKDFSHAFREAKN</sequence>
<keyword evidence="3" id="KW-0169">Cobalamin biosynthesis</keyword>
<evidence type="ECO:0000259" key="7">
    <source>
        <dbReference type="Pfam" id="PF00590"/>
    </source>
</evidence>
<proteinExistence type="inferred from homology"/>